<keyword evidence="2" id="KW-1185">Reference proteome</keyword>
<dbReference type="Proteomes" id="UP000607653">
    <property type="component" value="Unassembled WGS sequence"/>
</dbReference>
<comment type="caution">
    <text evidence="1">The sequence shown here is derived from an EMBL/GenBank/DDBJ whole genome shotgun (WGS) entry which is preliminary data.</text>
</comment>
<sequence length="29" mass="3295">MVRVGKNDSVQFTRIVSSAVLNIYNKINK</sequence>
<reference evidence="1 2" key="1">
    <citation type="journal article" date="2020" name="Mol. Biol. Evol.">
        <title>Distinct Expression and Methylation Patterns for Genes with Different Fates following a Single Whole-Genome Duplication in Flowering Plants.</title>
        <authorList>
            <person name="Shi T."/>
            <person name="Rahmani R.S."/>
            <person name="Gugger P.F."/>
            <person name="Wang M."/>
            <person name="Li H."/>
            <person name="Zhang Y."/>
            <person name="Li Z."/>
            <person name="Wang Q."/>
            <person name="Van de Peer Y."/>
            <person name="Marchal K."/>
            <person name="Chen J."/>
        </authorList>
    </citation>
    <scope>NUCLEOTIDE SEQUENCE [LARGE SCALE GENOMIC DNA]</scope>
    <source>
        <tissue evidence="1">Leaf</tissue>
    </source>
</reference>
<dbReference type="AlphaFoldDB" id="A0A822YB63"/>
<name>A0A822YB63_NELNU</name>
<protein>
    <submittedName>
        <fullName evidence="1">Uncharacterized protein</fullName>
    </submittedName>
</protein>
<gene>
    <name evidence="1" type="ORF">HUJ06_030239</name>
</gene>
<evidence type="ECO:0000313" key="2">
    <source>
        <dbReference type="Proteomes" id="UP000607653"/>
    </source>
</evidence>
<proteinExistence type="predicted"/>
<evidence type="ECO:0000313" key="1">
    <source>
        <dbReference type="EMBL" id="DAD28771.1"/>
    </source>
</evidence>
<organism evidence="1 2">
    <name type="scientific">Nelumbo nucifera</name>
    <name type="common">Sacred lotus</name>
    <dbReference type="NCBI Taxonomy" id="4432"/>
    <lineage>
        <taxon>Eukaryota</taxon>
        <taxon>Viridiplantae</taxon>
        <taxon>Streptophyta</taxon>
        <taxon>Embryophyta</taxon>
        <taxon>Tracheophyta</taxon>
        <taxon>Spermatophyta</taxon>
        <taxon>Magnoliopsida</taxon>
        <taxon>Proteales</taxon>
        <taxon>Nelumbonaceae</taxon>
        <taxon>Nelumbo</taxon>
    </lineage>
</organism>
<dbReference type="EMBL" id="DUZY01000002">
    <property type="protein sequence ID" value="DAD28771.1"/>
    <property type="molecule type" value="Genomic_DNA"/>
</dbReference>
<accession>A0A822YB63</accession>